<evidence type="ECO:0000256" key="1">
    <source>
        <dbReference type="RuleBase" id="RU003513"/>
    </source>
</evidence>
<proteinExistence type="inferred from homology"/>
<evidence type="ECO:0000313" key="4">
    <source>
        <dbReference type="Proteomes" id="UP000295680"/>
    </source>
</evidence>
<gene>
    <name evidence="3" type="ORF">EV192_107336</name>
</gene>
<accession>A0A4R2J9C6</accession>
<dbReference type="InterPro" id="IPR029767">
    <property type="entry name" value="WecB-like"/>
</dbReference>
<sequence>MTRTFLTPGSVVFVLGSRAGMIRMTPVIRAVGVQQAFVYTGHDRMVTAELTELFTRCRPSLVVVQGDSEAALEGALAANAAGAPVLRVDAGLRSRDMHTSEEHNRVLIDHLSDYLCAATSGNVDNLLAESIDRARVVRTGALAVEAVTNALPEENERLRYLSRHGVRPDGYVLATIHHQNTTDTLEFVLAELMAVARAGWPVLLPLCPHVSDVIDQVGRPSALYPLTVVPPVDYQEFLSLARHAALVVSDSGGVQEEVTVLKRPLIVLRRSTERPEVLADFATLVGPYEGVAKRALAMLDDIAFVHKRLSSVPCPFGDALSSLKIAQVVQVVAGESWIW</sequence>
<dbReference type="SUPFAM" id="SSF53756">
    <property type="entry name" value="UDP-Glycosyltransferase/glycogen phosphorylase"/>
    <property type="match status" value="1"/>
</dbReference>
<dbReference type="RefSeq" id="WP_132122089.1">
    <property type="nucleotide sequence ID" value="NZ_SLWS01000007.1"/>
</dbReference>
<comment type="caution">
    <text evidence="3">The sequence shown here is derived from an EMBL/GenBank/DDBJ whole genome shotgun (WGS) entry which is preliminary data.</text>
</comment>
<evidence type="ECO:0000313" key="3">
    <source>
        <dbReference type="EMBL" id="TCO55913.1"/>
    </source>
</evidence>
<dbReference type="AlphaFoldDB" id="A0A4R2J9C6"/>
<dbReference type="InterPro" id="IPR003331">
    <property type="entry name" value="UDP_GlcNAc_Epimerase_2_dom"/>
</dbReference>
<dbReference type="Pfam" id="PF02350">
    <property type="entry name" value="Epimerase_2"/>
    <property type="match status" value="1"/>
</dbReference>
<dbReference type="OrthoDB" id="9803238at2"/>
<dbReference type="EMBL" id="SLWS01000007">
    <property type="protein sequence ID" value="TCO55913.1"/>
    <property type="molecule type" value="Genomic_DNA"/>
</dbReference>
<evidence type="ECO:0000259" key="2">
    <source>
        <dbReference type="Pfam" id="PF02350"/>
    </source>
</evidence>
<name>A0A4R2J9C6_9PSEU</name>
<dbReference type="PANTHER" id="PTHR43174">
    <property type="entry name" value="UDP-N-ACETYLGLUCOSAMINE 2-EPIMERASE"/>
    <property type="match status" value="1"/>
</dbReference>
<dbReference type="PANTHER" id="PTHR43174:SF1">
    <property type="entry name" value="UDP-N-ACETYLGLUCOSAMINE 2-EPIMERASE"/>
    <property type="match status" value="1"/>
</dbReference>
<organism evidence="3 4">
    <name type="scientific">Actinocrispum wychmicini</name>
    <dbReference type="NCBI Taxonomy" id="1213861"/>
    <lineage>
        <taxon>Bacteria</taxon>
        <taxon>Bacillati</taxon>
        <taxon>Actinomycetota</taxon>
        <taxon>Actinomycetes</taxon>
        <taxon>Pseudonocardiales</taxon>
        <taxon>Pseudonocardiaceae</taxon>
        <taxon>Actinocrispum</taxon>
    </lineage>
</organism>
<protein>
    <submittedName>
        <fullName evidence="3">UDP-N-acetylglucosamine 2-epimerase (Non-hydrolysing)</fullName>
    </submittedName>
</protein>
<feature type="domain" description="UDP-N-acetylglucosamine 2-epimerase" evidence="2">
    <location>
        <begin position="46"/>
        <end position="329"/>
    </location>
</feature>
<keyword evidence="1" id="KW-0413">Isomerase</keyword>
<dbReference type="Proteomes" id="UP000295680">
    <property type="component" value="Unassembled WGS sequence"/>
</dbReference>
<reference evidence="3 4" key="1">
    <citation type="submission" date="2019-03" db="EMBL/GenBank/DDBJ databases">
        <title>Genomic Encyclopedia of Type Strains, Phase IV (KMG-IV): sequencing the most valuable type-strain genomes for metagenomic binning, comparative biology and taxonomic classification.</title>
        <authorList>
            <person name="Goeker M."/>
        </authorList>
    </citation>
    <scope>NUCLEOTIDE SEQUENCE [LARGE SCALE GENOMIC DNA]</scope>
    <source>
        <strain evidence="3 4">DSM 45934</strain>
    </source>
</reference>
<keyword evidence="4" id="KW-1185">Reference proteome</keyword>
<comment type="similarity">
    <text evidence="1">Belongs to the UDP-N-acetylglucosamine 2-epimerase family.</text>
</comment>
<dbReference type="GO" id="GO:0016853">
    <property type="term" value="F:isomerase activity"/>
    <property type="evidence" value="ECO:0007669"/>
    <property type="project" value="UniProtKB-KW"/>
</dbReference>
<dbReference type="Gene3D" id="3.40.50.2000">
    <property type="entry name" value="Glycogen Phosphorylase B"/>
    <property type="match status" value="2"/>
</dbReference>